<gene>
    <name evidence="2" type="ORF">ABB34_08310</name>
</gene>
<dbReference type="Proteomes" id="UP000050940">
    <property type="component" value="Unassembled WGS sequence"/>
</dbReference>
<name>A0A0R0E4N0_9GAMM</name>
<evidence type="ECO:0000313" key="3">
    <source>
        <dbReference type="Proteomes" id="UP000050940"/>
    </source>
</evidence>
<dbReference type="InterPro" id="IPR014710">
    <property type="entry name" value="RmlC-like_jellyroll"/>
</dbReference>
<dbReference type="AlphaFoldDB" id="A0A0R0E4N0"/>
<dbReference type="InterPro" id="IPR011051">
    <property type="entry name" value="RmlC_Cupin_sf"/>
</dbReference>
<reference evidence="2 3" key="1">
    <citation type="submission" date="2015-05" db="EMBL/GenBank/DDBJ databases">
        <title>Genome sequencing and analysis of members of genus Stenotrophomonas.</title>
        <authorList>
            <person name="Patil P.P."/>
            <person name="Midha S."/>
            <person name="Patil P.B."/>
        </authorList>
    </citation>
    <scope>NUCLEOTIDE SEQUENCE [LARGE SCALE GENOMIC DNA]</scope>
    <source>
        <strain evidence="2 3">JCM 16244</strain>
    </source>
</reference>
<keyword evidence="3" id="KW-1185">Reference proteome</keyword>
<dbReference type="STRING" id="659018.ABB34_08310"/>
<dbReference type="EMBL" id="LDJP01000047">
    <property type="protein sequence ID" value="KRG84899.1"/>
    <property type="molecule type" value="Genomic_DNA"/>
</dbReference>
<dbReference type="PATRIC" id="fig|659018.3.peg.1608"/>
<evidence type="ECO:0000259" key="1">
    <source>
        <dbReference type="Pfam" id="PF07883"/>
    </source>
</evidence>
<accession>A0A0R0E4N0</accession>
<protein>
    <recommendedName>
        <fullName evidence="1">Cupin type-2 domain-containing protein</fullName>
    </recommendedName>
</protein>
<sequence>MPATDLWPQGVWDIEAMAHGSMSVILFTPRGKDYQTTHAQDEIYIVMTGSGILVIEEQPYPFTAGDVLFVAAGAMHRFAEFTDDLVTWAIFWGPKGGEVA</sequence>
<dbReference type="Gene3D" id="2.60.120.10">
    <property type="entry name" value="Jelly Rolls"/>
    <property type="match status" value="1"/>
</dbReference>
<evidence type="ECO:0000313" key="2">
    <source>
        <dbReference type="EMBL" id="KRG84899.1"/>
    </source>
</evidence>
<organism evidence="2 3">
    <name type="scientific">Stenotrophomonas daejeonensis</name>
    <dbReference type="NCBI Taxonomy" id="659018"/>
    <lineage>
        <taxon>Bacteria</taxon>
        <taxon>Pseudomonadati</taxon>
        <taxon>Pseudomonadota</taxon>
        <taxon>Gammaproteobacteria</taxon>
        <taxon>Lysobacterales</taxon>
        <taxon>Lysobacteraceae</taxon>
        <taxon>Stenotrophomonas</taxon>
    </lineage>
</organism>
<dbReference type="Pfam" id="PF07883">
    <property type="entry name" value="Cupin_2"/>
    <property type="match status" value="1"/>
</dbReference>
<feature type="domain" description="Cupin type-2" evidence="1">
    <location>
        <begin position="27"/>
        <end position="82"/>
    </location>
</feature>
<dbReference type="InterPro" id="IPR013096">
    <property type="entry name" value="Cupin_2"/>
</dbReference>
<comment type="caution">
    <text evidence="2">The sequence shown here is derived from an EMBL/GenBank/DDBJ whole genome shotgun (WGS) entry which is preliminary data.</text>
</comment>
<dbReference type="SUPFAM" id="SSF51182">
    <property type="entry name" value="RmlC-like cupins"/>
    <property type="match status" value="1"/>
</dbReference>
<proteinExistence type="predicted"/>